<reference evidence="1" key="1">
    <citation type="submission" date="2020-11" db="EMBL/GenBank/DDBJ databases">
        <authorList>
            <person name="Tran Van P."/>
        </authorList>
    </citation>
    <scope>NUCLEOTIDE SEQUENCE</scope>
</reference>
<evidence type="ECO:0000313" key="1">
    <source>
        <dbReference type="EMBL" id="CAD7198747.1"/>
    </source>
</evidence>
<protein>
    <submittedName>
        <fullName evidence="1">Uncharacterized protein</fullName>
    </submittedName>
</protein>
<sequence>MDGEFLRLVASSIFTTGTRNMGTNLSEESNLLTVTSNTQLFGIKQTSYEKLHDSKVLHYHTVELEGLDGFLVLGTATSCTALPKDLAACSKRCLANLTKVGNTRSGLCSFVFPSSKMESWKCLSKPAIQRVRRRLNFEMLNFKRKKKTQRRQPTTKLRRQSSCHRWFQLLRIEAVMGSLEDISKQPTKDHLTLKCEHVVAGVSPIASGLPVTKRSISLKVKRLLDSTRHDELLMATEMKLRKEGKRDSAALVKELCFASTKRALFKYSFFTKSAAFSPIIIVGAFVFPVTTTGIIEASATLSPSTPYTLSSGSTTAIGSVDGPILHVPEGWYVAEKQTQDGHTESRHRQNQLFLFVQSPRWTNNCTTIKSTHHWPFSEPIERRVFMGAEYNGELVTDGLENMDCGVVQAVEGVGVAACASAEERYKGTEQYVFLIKSEAFSPIIIVGAFVFPVTTTGIIEASATLSPSTPYTFSSGSITAIGSVDGPILHVPEGWYVLLQLGSIEVGTSKILPIVVLVRNVTATFHTLVQFTLFFFGTVINPTPKSPSLSSELECKTSP</sequence>
<name>A0A7R8VHQ3_TIMDO</name>
<dbReference type="EMBL" id="OA566348">
    <property type="protein sequence ID" value="CAD7198747.1"/>
    <property type="molecule type" value="Genomic_DNA"/>
</dbReference>
<accession>A0A7R8VHQ3</accession>
<gene>
    <name evidence="1" type="ORF">TDIB3V08_LOCUS5025</name>
</gene>
<proteinExistence type="predicted"/>
<organism evidence="1">
    <name type="scientific">Timema douglasi</name>
    <name type="common">Walking stick</name>
    <dbReference type="NCBI Taxonomy" id="61478"/>
    <lineage>
        <taxon>Eukaryota</taxon>
        <taxon>Metazoa</taxon>
        <taxon>Ecdysozoa</taxon>
        <taxon>Arthropoda</taxon>
        <taxon>Hexapoda</taxon>
        <taxon>Insecta</taxon>
        <taxon>Pterygota</taxon>
        <taxon>Neoptera</taxon>
        <taxon>Polyneoptera</taxon>
        <taxon>Phasmatodea</taxon>
        <taxon>Timematodea</taxon>
        <taxon>Timematoidea</taxon>
        <taxon>Timematidae</taxon>
        <taxon>Timema</taxon>
    </lineage>
</organism>
<dbReference type="AlphaFoldDB" id="A0A7R8VHQ3"/>